<feature type="compositionally biased region" description="Basic and acidic residues" evidence="1">
    <location>
        <begin position="48"/>
        <end position="59"/>
    </location>
</feature>
<feature type="compositionally biased region" description="Basic and acidic residues" evidence="1">
    <location>
        <begin position="67"/>
        <end position="78"/>
    </location>
</feature>
<gene>
    <name evidence="2" type="ORF">E2C01_048292</name>
</gene>
<feature type="region of interest" description="Disordered" evidence="1">
    <location>
        <begin position="187"/>
        <end position="209"/>
    </location>
</feature>
<dbReference type="EMBL" id="VSRR010012309">
    <property type="protein sequence ID" value="MPC54381.1"/>
    <property type="molecule type" value="Genomic_DNA"/>
</dbReference>
<feature type="region of interest" description="Disordered" evidence="1">
    <location>
        <begin position="142"/>
        <end position="161"/>
    </location>
</feature>
<accession>A0A5B7G3F1</accession>
<reference evidence="2 3" key="1">
    <citation type="submission" date="2019-05" db="EMBL/GenBank/DDBJ databases">
        <title>Another draft genome of Portunus trituberculatus and its Hox gene families provides insights of decapod evolution.</title>
        <authorList>
            <person name="Jeong J.-H."/>
            <person name="Song I."/>
            <person name="Kim S."/>
            <person name="Choi T."/>
            <person name="Kim D."/>
            <person name="Ryu S."/>
            <person name="Kim W."/>
        </authorList>
    </citation>
    <scope>NUCLEOTIDE SEQUENCE [LARGE SCALE GENOMIC DNA]</scope>
    <source>
        <tissue evidence="2">Muscle</tissue>
    </source>
</reference>
<sequence length="209" mass="22205">MDTQCPDGATLTITWTRNLSGAAGHCGFLENTPPHRSLLTPADRRWRIGGEGQKVEERRRRTGGGGKKVEDRRWRTEGVQETPPLSPPPRRGASRGVRKPAAHLVTGKSPAVRGGEGREDGDALGCREVCVGAVCASEESVEGEGRVTRAPGRGSCPRGDGDVVRADVNPQIQDVVLQVLDPPSFGQAWGTRSSERLAHQGTAGNAGCE</sequence>
<dbReference type="AlphaFoldDB" id="A0A5B7G3F1"/>
<evidence type="ECO:0000313" key="3">
    <source>
        <dbReference type="Proteomes" id="UP000324222"/>
    </source>
</evidence>
<keyword evidence="3" id="KW-1185">Reference proteome</keyword>
<evidence type="ECO:0000256" key="1">
    <source>
        <dbReference type="SAM" id="MobiDB-lite"/>
    </source>
</evidence>
<comment type="caution">
    <text evidence="2">The sequence shown here is derived from an EMBL/GenBank/DDBJ whole genome shotgun (WGS) entry which is preliminary data.</text>
</comment>
<name>A0A5B7G3F1_PORTR</name>
<evidence type="ECO:0000313" key="2">
    <source>
        <dbReference type="EMBL" id="MPC54381.1"/>
    </source>
</evidence>
<dbReference type="Proteomes" id="UP000324222">
    <property type="component" value="Unassembled WGS sequence"/>
</dbReference>
<organism evidence="2 3">
    <name type="scientific">Portunus trituberculatus</name>
    <name type="common">Swimming crab</name>
    <name type="synonym">Neptunus trituberculatus</name>
    <dbReference type="NCBI Taxonomy" id="210409"/>
    <lineage>
        <taxon>Eukaryota</taxon>
        <taxon>Metazoa</taxon>
        <taxon>Ecdysozoa</taxon>
        <taxon>Arthropoda</taxon>
        <taxon>Crustacea</taxon>
        <taxon>Multicrustacea</taxon>
        <taxon>Malacostraca</taxon>
        <taxon>Eumalacostraca</taxon>
        <taxon>Eucarida</taxon>
        <taxon>Decapoda</taxon>
        <taxon>Pleocyemata</taxon>
        <taxon>Brachyura</taxon>
        <taxon>Eubrachyura</taxon>
        <taxon>Portunoidea</taxon>
        <taxon>Portunidae</taxon>
        <taxon>Portuninae</taxon>
        <taxon>Portunus</taxon>
    </lineage>
</organism>
<feature type="compositionally biased region" description="Basic residues" evidence="1">
    <location>
        <begin position="92"/>
        <end position="101"/>
    </location>
</feature>
<proteinExistence type="predicted"/>
<protein>
    <submittedName>
        <fullName evidence="2">Uncharacterized protein</fullName>
    </submittedName>
</protein>
<feature type="region of interest" description="Disordered" evidence="1">
    <location>
        <begin position="48"/>
        <end position="101"/>
    </location>
</feature>